<dbReference type="InterPro" id="IPR050508">
    <property type="entry name" value="Methyltransf_Superfamily"/>
</dbReference>
<gene>
    <name evidence="2" type="ORF">GCM10010911_40880</name>
</gene>
<protein>
    <recommendedName>
        <fullName evidence="1">Methyltransferase type 11 domain-containing protein</fullName>
    </recommendedName>
</protein>
<accession>A0A916Z6K3</accession>
<dbReference type="CDD" id="cd02440">
    <property type="entry name" value="AdoMet_MTases"/>
    <property type="match status" value="1"/>
</dbReference>
<reference evidence="2" key="2">
    <citation type="submission" date="2020-09" db="EMBL/GenBank/DDBJ databases">
        <authorList>
            <person name="Sun Q."/>
            <person name="Zhou Y."/>
        </authorList>
    </citation>
    <scope>NUCLEOTIDE SEQUENCE</scope>
    <source>
        <strain evidence="2">CGMCC 1.15178</strain>
    </source>
</reference>
<proteinExistence type="predicted"/>
<dbReference type="InterPro" id="IPR013216">
    <property type="entry name" value="Methyltransf_11"/>
</dbReference>
<feature type="domain" description="Methyltransferase type 11" evidence="1">
    <location>
        <begin position="41"/>
        <end position="146"/>
    </location>
</feature>
<comment type="caution">
    <text evidence="2">The sequence shown here is derived from an EMBL/GenBank/DDBJ whole genome shotgun (WGS) entry which is preliminary data.</text>
</comment>
<name>A0A916Z6K3_9BACL</name>
<dbReference type="Pfam" id="PF08241">
    <property type="entry name" value="Methyltransf_11"/>
    <property type="match status" value="1"/>
</dbReference>
<evidence type="ECO:0000313" key="3">
    <source>
        <dbReference type="Proteomes" id="UP000612456"/>
    </source>
</evidence>
<dbReference type="RefSeq" id="WP_188994383.1">
    <property type="nucleotide sequence ID" value="NZ_BMHP01000003.1"/>
</dbReference>
<dbReference type="InterPro" id="IPR029063">
    <property type="entry name" value="SAM-dependent_MTases_sf"/>
</dbReference>
<dbReference type="GO" id="GO:0008757">
    <property type="term" value="F:S-adenosylmethionine-dependent methyltransferase activity"/>
    <property type="evidence" value="ECO:0007669"/>
    <property type="project" value="InterPro"/>
</dbReference>
<reference evidence="2" key="1">
    <citation type="journal article" date="2014" name="Int. J. Syst. Evol. Microbiol.">
        <title>Complete genome sequence of Corynebacterium casei LMG S-19264T (=DSM 44701T), isolated from a smear-ripened cheese.</title>
        <authorList>
            <consortium name="US DOE Joint Genome Institute (JGI-PGF)"/>
            <person name="Walter F."/>
            <person name="Albersmeier A."/>
            <person name="Kalinowski J."/>
            <person name="Ruckert C."/>
        </authorList>
    </citation>
    <scope>NUCLEOTIDE SEQUENCE</scope>
    <source>
        <strain evidence="2">CGMCC 1.15178</strain>
    </source>
</reference>
<evidence type="ECO:0000259" key="1">
    <source>
        <dbReference type="Pfam" id="PF08241"/>
    </source>
</evidence>
<evidence type="ECO:0000313" key="2">
    <source>
        <dbReference type="EMBL" id="GGD78635.1"/>
    </source>
</evidence>
<dbReference type="AlphaFoldDB" id="A0A916Z6K3"/>
<organism evidence="2 3">
    <name type="scientific">Paenibacillus nasutitermitis</name>
    <dbReference type="NCBI Taxonomy" id="1652958"/>
    <lineage>
        <taxon>Bacteria</taxon>
        <taxon>Bacillati</taxon>
        <taxon>Bacillota</taxon>
        <taxon>Bacilli</taxon>
        <taxon>Bacillales</taxon>
        <taxon>Paenibacillaceae</taxon>
        <taxon>Paenibacillus</taxon>
    </lineage>
</organism>
<dbReference type="PANTHER" id="PTHR42912:SF93">
    <property type="entry name" value="N6-ADENOSINE-METHYLTRANSFERASE TMT1A"/>
    <property type="match status" value="1"/>
</dbReference>
<dbReference type="PANTHER" id="PTHR42912">
    <property type="entry name" value="METHYLTRANSFERASE"/>
    <property type="match status" value="1"/>
</dbReference>
<sequence length="229" mass="26047">MPNHEEIYETQADTYDLLISKQPNLCEAIEAIRAVDDLDILDMGAGSGRLTCVLAPKARSILALDESEAMLNVTAAKLKKSGLQNWKTQVADHRSLPVADKSVDLIVSGWSICYLGSTNVPNWKENIRQVMTEVKRVLRPCGTVIVFENFGTGSETPDPPAFLKDYFRLLENEYGFSHKWIRTDYHFDSMEEAERLTRFFFGDDLGDKVVNEQMIRFPECAGVWWLTIY</sequence>
<dbReference type="Gene3D" id="3.40.50.150">
    <property type="entry name" value="Vaccinia Virus protein VP39"/>
    <property type="match status" value="1"/>
</dbReference>
<dbReference type="SUPFAM" id="SSF53335">
    <property type="entry name" value="S-adenosyl-L-methionine-dependent methyltransferases"/>
    <property type="match status" value="1"/>
</dbReference>
<keyword evidence="3" id="KW-1185">Reference proteome</keyword>
<dbReference type="Proteomes" id="UP000612456">
    <property type="component" value="Unassembled WGS sequence"/>
</dbReference>
<dbReference type="EMBL" id="BMHP01000003">
    <property type="protein sequence ID" value="GGD78635.1"/>
    <property type="molecule type" value="Genomic_DNA"/>
</dbReference>